<organism evidence="2 3">
    <name type="scientific">Aldrovandia affinis</name>
    <dbReference type="NCBI Taxonomy" id="143900"/>
    <lineage>
        <taxon>Eukaryota</taxon>
        <taxon>Metazoa</taxon>
        <taxon>Chordata</taxon>
        <taxon>Craniata</taxon>
        <taxon>Vertebrata</taxon>
        <taxon>Euteleostomi</taxon>
        <taxon>Actinopterygii</taxon>
        <taxon>Neopterygii</taxon>
        <taxon>Teleostei</taxon>
        <taxon>Notacanthiformes</taxon>
        <taxon>Halosauridae</taxon>
        <taxon>Aldrovandia</taxon>
    </lineage>
</organism>
<keyword evidence="3" id="KW-1185">Reference proteome</keyword>
<protein>
    <submittedName>
        <fullName evidence="2">Uncharacterized protein</fullName>
    </submittedName>
</protein>
<dbReference type="AlphaFoldDB" id="A0AAD7X0K0"/>
<evidence type="ECO:0000256" key="1">
    <source>
        <dbReference type="SAM" id="MobiDB-lite"/>
    </source>
</evidence>
<sequence length="118" mass="12810">MPLFQKTSVAGSPGSAFLPGTAAASVFHGRPGTDLAHEPSCGIGPGSGEIRGRRVSRREPRLRPHKQPAVTGNRPDFTQRASQSLRFLSGAAQRQSERLIARRDWIMSLCLTFLDTVL</sequence>
<name>A0AAD7X0K0_9TELE</name>
<accession>A0AAD7X0K0</accession>
<evidence type="ECO:0000313" key="3">
    <source>
        <dbReference type="Proteomes" id="UP001221898"/>
    </source>
</evidence>
<reference evidence="2" key="1">
    <citation type="journal article" date="2023" name="Science">
        <title>Genome structures resolve the early diversification of teleost fishes.</title>
        <authorList>
            <person name="Parey E."/>
            <person name="Louis A."/>
            <person name="Montfort J."/>
            <person name="Bouchez O."/>
            <person name="Roques C."/>
            <person name="Iampietro C."/>
            <person name="Lluch J."/>
            <person name="Castinel A."/>
            <person name="Donnadieu C."/>
            <person name="Desvignes T."/>
            <person name="Floi Bucao C."/>
            <person name="Jouanno E."/>
            <person name="Wen M."/>
            <person name="Mejri S."/>
            <person name="Dirks R."/>
            <person name="Jansen H."/>
            <person name="Henkel C."/>
            <person name="Chen W.J."/>
            <person name="Zahm M."/>
            <person name="Cabau C."/>
            <person name="Klopp C."/>
            <person name="Thompson A.W."/>
            <person name="Robinson-Rechavi M."/>
            <person name="Braasch I."/>
            <person name="Lecointre G."/>
            <person name="Bobe J."/>
            <person name="Postlethwait J.H."/>
            <person name="Berthelot C."/>
            <person name="Roest Crollius H."/>
            <person name="Guiguen Y."/>
        </authorList>
    </citation>
    <scope>NUCLEOTIDE SEQUENCE</scope>
    <source>
        <strain evidence="2">NC1722</strain>
    </source>
</reference>
<proteinExistence type="predicted"/>
<gene>
    <name evidence="2" type="ORF">AAFF_G00404020</name>
</gene>
<comment type="caution">
    <text evidence="2">The sequence shown here is derived from an EMBL/GenBank/DDBJ whole genome shotgun (WGS) entry which is preliminary data.</text>
</comment>
<dbReference type="Proteomes" id="UP001221898">
    <property type="component" value="Unassembled WGS sequence"/>
</dbReference>
<feature type="region of interest" description="Disordered" evidence="1">
    <location>
        <begin position="29"/>
        <end position="82"/>
    </location>
</feature>
<evidence type="ECO:0000313" key="2">
    <source>
        <dbReference type="EMBL" id="KAJ8415845.1"/>
    </source>
</evidence>
<dbReference type="EMBL" id="JAINUG010000008">
    <property type="protein sequence ID" value="KAJ8415845.1"/>
    <property type="molecule type" value="Genomic_DNA"/>
</dbReference>